<evidence type="ECO:0000313" key="1">
    <source>
        <dbReference type="EMBL" id="KXU34430.1"/>
    </source>
</evidence>
<protein>
    <recommendedName>
        <fullName evidence="3">ABC transporter substrate-binding protein</fullName>
    </recommendedName>
</protein>
<sequence length="456" mass="51100">MRLSLGSAVIFCLAIASAVLVALIPHREPEGITFWTFATVLRDAYIEPIAHWNEEHPPESRVSMTMLHPNAIEHRMISGFLSGTPVADLVETHEGMYPKIYNGPLDQIGFLDITDRLHEEGLYEQYDRTVLLQHSHRGRHFGLPLTASPAMLSYRFDLAEAAGISDEDMAQIETWDDYFRVMRPLMTDLDGDGRPDRYLLSLGEVSHDTIRMLVLQNDGVLFDEGGSPSFANEQNARTLATLTTWITGPKRVATDVHLNSATGHKQQLEGLVVGTIITNNLLGIWKRENPLLSGKIKFIPIPAFEPGGRRTSTTGSTLISINRRSSHIETSWEMAKNLYTSLGVVEYLYRVAGVITPYKAYWEAPFYHEPDPFCGGQRTGTLFIEQIPHMPQSPASPYQNLVYAELVNAMIALRAYADQNGIYEVEPLAAEAFRLLKKSQDALQKLVDRNVFISES</sequence>
<organism evidence="1 2">
    <name type="scientific">Cephaloticoccus capnophilus</name>
    <dbReference type="NCBI Taxonomy" id="1548208"/>
    <lineage>
        <taxon>Bacteria</taxon>
        <taxon>Pseudomonadati</taxon>
        <taxon>Verrucomicrobiota</taxon>
        <taxon>Opitutia</taxon>
        <taxon>Opitutales</taxon>
        <taxon>Opitutaceae</taxon>
        <taxon>Cephaloticoccus</taxon>
    </lineage>
</organism>
<dbReference type="PANTHER" id="PTHR43649:SF12">
    <property type="entry name" value="DIACETYLCHITOBIOSE BINDING PROTEIN DASA"/>
    <property type="match status" value="1"/>
</dbReference>
<dbReference type="EMBL" id="LSZP01000056">
    <property type="protein sequence ID" value="KXU34430.1"/>
    <property type="molecule type" value="Genomic_DNA"/>
</dbReference>
<dbReference type="Proteomes" id="UP000071392">
    <property type="component" value="Unassembled WGS sequence"/>
</dbReference>
<dbReference type="RefSeq" id="WP_068712928.1">
    <property type="nucleotide sequence ID" value="NZ_LSZP01000056.1"/>
</dbReference>
<reference evidence="1 2" key="1">
    <citation type="submission" date="2016-02" db="EMBL/GenBank/DDBJ databases">
        <authorList>
            <person name="Wen L."/>
            <person name="He K."/>
            <person name="Yang H."/>
        </authorList>
    </citation>
    <scope>NUCLEOTIDE SEQUENCE [LARGE SCALE GENOMIC DNA]</scope>
    <source>
        <strain evidence="1 2">CV41</strain>
    </source>
</reference>
<comment type="caution">
    <text evidence="1">The sequence shown here is derived from an EMBL/GenBank/DDBJ whole genome shotgun (WGS) entry which is preliminary data.</text>
</comment>
<dbReference type="InterPro" id="IPR050490">
    <property type="entry name" value="Bact_solute-bd_prot1"/>
</dbReference>
<accession>A0A139SIX7</accession>
<dbReference type="SUPFAM" id="SSF53850">
    <property type="entry name" value="Periplasmic binding protein-like II"/>
    <property type="match status" value="1"/>
</dbReference>
<dbReference type="STRING" id="1548208.AXK12_00530"/>
<dbReference type="OrthoDB" id="179656at2"/>
<gene>
    <name evidence="1" type="ORF">AXK12_00530</name>
</gene>
<proteinExistence type="predicted"/>
<name>A0A139SIX7_9BACT</name>
<dbReference type="Gene3D" id="3.40.190.10">
    <property type="entry name" value="Periplasmic binding protein-like II"/>
    <property type="match status" value="1"/>
</dbReference>
<keyword evidence="2" id="KW-1185">Reference proteome</keyword>
<evidence type="ECO:0000313" key="2">
    <source>
        <dbReference type="Proteomes" id="UP000071392"/>
    </source>
</evidence>
<dbReference type="PANTHER" id="PTHR43649">
    <property type="entry name" value="ARABINOSE-BINDING PROTEIN-RELATED"/>
    <property type="match status" value="1"/>
</dbReference>
<dbReference type="AlphaFoldDB" id="A0A139SIX7"/>
<evidence type="ECO:0008006" key="3">
    <source>
        <dbReference type="Google" id="ProtNLM"/>
    </source>
</evidence>